<dbReference type="PANTHER" id="PTHR42744:SF1">
    <property type="entry name" value="BINDING-PROTEIN-DEPENDENT TRANSPORT SYSTEMS INNER MEMBRANE COMPONENT"/>
    <property type="match status" value="1"/>
</dbReference>
<evidence type="ECO:0000313" key="7">
    <source>
        <dbReference type="EMBL" id="ASK77650.1"/>
    </source>
</evidence>
<accession>A0A220VBJ3</accession>
<evidence type="ECO:0000313" key="8">
    <source>
        <dbReference type="Proteomes" id="UP000242175"/>
    </source>
</evidence>
<dbReference type="GO" id="GO:0055085">
    <property type="term" value="P:transmembrane transport"/>
    <property type="evidence" value="ECO:0007669"/>
    <property type="project" value="InterPro"/>
</dbReference>
<comment type="similarity">
    <text evidence="5">Belongs to the binding-protein-dependent transport system permease family.</text>
</comment>
<feature type="transmembrane region" description="Helical" evidence="5">
    <location>
        <begin position="412"/>
        <end position="433"/>
    </location>
</feature>
<feature type="transmembrane region" description="Helical" evidence="5">
    <location>
        <begin position="73"/>
        <end position="92"/>
    </location>
</feature>
<sequence length="579" mass="64999">MSSTQRRYNNNSFSRKKNFNNRDLIALIIFAIAAVLYVKGWTGMHVPFTHDDMGGNASLKDLAYDSLRTTMRLVIGMFFSFVFAIVFGVAAAKNKHLSRFILPFINFMESVPLLGFMTFSTLVLMSMYPGNVMGLEAVAIFGVFTGQAWNMALTVYQTMVIVPKEVDEAARMFQLSPWQKLWKLEIPFSVPGLLWNTMVSQSAAWFAILGSEIIPLALGKQAVLPGVGSYIQQGLDNANNTQIVLGTVAIILNIILFDQLFFRPLVRWAEKYKMENTARSIHNTSWFFNVLTQATFLQTYVARPLKYLGDLFVNGPKRFLPRSFGMIYKIPVPVQKTCVALYYVGFAYLLIKAGIALYGFLPWKEASHMLPLMGYTTLRVTIAMLISIVMCVPLGVIIGLNEKATRICQPIIQIGAALPPDIYFPIITIMIIVHHQSLNLWTIPLIWVGTAWYVLFNVIAGVQALPQEMRELAVLFKLKGWTWWKRFMIPAIFPYIVCGIVSAAGGAWNSDIAAEFLTYGKKEISVTGLGEYVNVTTGDPNATGPAALGVLAMCFLVFLCIVFVWTPLYRLSERRFNFN</sequence>
<feature type="transmembrane region" description="Helical" evidence="5">
    <location>
        <begin position="339"/>
        <end position="360"/>
    </location>
</feature>
<dbReference type="Pfam" id="PF00528">
    <property type="entry name" value="BPD_transp_1"/>
    <property type="match status" value="2"/>
</dbReference>
<organism evidence="7 8">
    <name type="scientific">Paraphotobacterium marinum</name>
    <dbReference type="NCBI Taxonomy" id="1755811"/>
    <lineage>
        <taxon>Bacteria</taxon>
        <taxon>Pseudomonadati</taxon>
        <taxon>Pseudomonadota</taxon>
        <taxon>Gammaproteobacteria</taxon>
        <taxon>Vibrionales</taxon>
        <taxon>Vibrionaceae</taxon>
        <taxon>Paraphotobacterium</taxon>
    </lineage>
</organism>
<feature type="domain" description="ABC transmembrane type-1" evidence="6">
    <location>
        <begin position="66"/>
        <end position="261"/>
    </location>
</feature>
<dbReference type="GO" id="GO:0005886">
    <property type="term" value="C:plasma membrane"/>
    <property type="evidence" value="ECO:0007669"/>
    <property type="project" value="UniProtKB-SubCell"/>
</dbReference>
<dbReference type="InterPro" id="IPR000515">
    <property type="entry name" value="MetI-like"/>
</dbReference>
<protein>
    <submittedName>
        <fullName evidence="7">Metal ABC transporter permease</fullName>
    </submittedName>
</protein>
<feature type="transmembrane region" description="Helical" evidence="5">
    <location>
        <begin position="21"/>
        <end position="38"/>
    </location>
</feature>
<gene>
    <name evidence="7" type="ORF">CF386_00375</name>
</gene>
<dbReference type="Gene3D" id="1.10.3720.10">
    <property type="entry name" value="MetI-like"/>
    <property type="match status" value="2"/>
</dbReference>
<proteinExistence type="inferred from homology"/>
<dbReference type="InterPro" id="IPR035906">
    <property type="entry name" value="MetI-like_sf"/>
</dbReference>
<feature type="transmembrane region" description="Helical" evidence="5">
    <location>
        <begin position="203"/>
        <end position="223"/>
    </location>
</feature>
<dbReference type="RefSeq" id="WP_089072560.1">
    <property type="nucleotide sequence ID" value="NZ_CBCSAM010000001.1"/>
</dbReference>
<evidence type="ECO:0000256" key="3">
    <source>
        <dbReference type="ARBA" id="ARBA00022989"/>
    </source>
</evidence>
<feature type="transmembrane region" description="Helical" evidence="5">
    <location>
        <begin position="445"/>
        <end position="466"/>
    </location>
</feature>
<dbReference type="PANTHER" id="PTHR42744">
    <property type="entry name" value="BINDING-PROTEIN-DEPENDENT TRANSPORT SYSTEMS INNER MEMBRANE COMPONENT"/>
    <property type="match status" value="1"/>
</dbReference>
<evidence type="ECO:0000256" key="4">
    <source>
        <dbReference type="ARBA" id="ARBA00023136"/>
    </source>
</evidence>
<evidence type="ECO:0000256" key="1">
    <source>
        <dbReference type="ARBA" id="ARBA00004651"/>
    </source>
</evidence>
<keyword evidence="3 5" id="KW-1133">Transmembrane helix</keyword>
<feature type="transmembrane region" description="Helical" evidence="5">
    <location>
        <begin position="243"/>
        <end position="262"/>
    </location>
</feature>
<evidence type="ECO:0000256" key="2">
    <source>
        <dbReference type="ARBA" id="ARBA00022692"/>
    </source>
</evidence>
<dbReference type="Proteomes" id="UP000242175">
    <property type="component" value="Chromosome large"/>
</dbReference>
<keyword evidence="2 5" id="KW-0812">Transmembrane</keyword>
<dbReference type="KEGG" id="pmai:CF386_00375"/>
<feature type="transmembrane region" description="Helical" evidence="5">
    <location>
        <begin position="487"/>
        <end position="508"/>
    </location>
</feature>
<dbReference type="OrthoDB" id="8138334at2"/>
<comment type="subcellular location">
    <subcellularLocation>
        <location evidence="1 5">Cell membrane</location>
        <topology evidence="1 5">Multi-pass membrane protein</topology>
    </subcellularLocation>
</comment>
<feature type="transmembrane region" description="Helical" evidence="5">
    <location>
        <begin position="137"/>
        <end position="156"/>
    </location>
</feature>
<name>A0A220VBJ3_9GAMM</name>
<keyword evidence="5" id="KW-0813">Transport</keyword>
<dbReference type="SUPFAM" id="SSF161098">
    <property type="entry name" value="MetI-like"/>
    <property type="match status" value="2"/>
</dbReference>
<dbReference type="EMBL" id="CP022355">
    <property type="protein sequence ID" value="ASK77650.1"/>
    <property type="molecule type" value="Genomic_DNA"/>
</dbReference>
<feature type="domain" description="ABC transmembrane type-1" evidence="6">
    <location>
        <begin position="373"/>
        <end position="569"/>
    </location>
</feature>
<keyword evidence="8" id="KW-1185">Reference proteome</keyword>
<evidence type="ECO:0000256" key="5">
    <source>
        <dbReference type="RuleBase" id="RU363032"/>
    </source>
</evidence>
<reference evidence="7 8" key="1">
    <citation type="journal article" date="2016" name="Int. J. Syst. Evol. Microbiol.">
        <title>Paraphotobacterium marinum gen. nov., sp. nov., a member of the family Vibrionaceae, isolated from surface seawater.</title>
        <authorList>
            <person name="Huang Z."/>
            <person name="Dong C."/>
            <person name="Shao Z."/>
        </authorList>
    </citation>
    <scope>NUCLEOTIDE SEQUENCE [LARGE SCALE GENOMIC DNA]</scope>
    <source>
        <strain evidence="7 8">NSCS20N07D</strain>
    </source>
</reference>
<feature type="transmembrane region" description="Helical" evidence="5">
    <location>
        <begin position="104"/>
        <end position="125"/>
    </location>
</feature>
<dbReference type="PROSITE" id="PS50928">
    <property type="entry name" value="ABC_TM1"/>
    <property type="match status" value="2"/>
</dbReference>
<dbReference type="AlphaFoldDB" id="A0A220VBJ3"/>
<keyword evidence="4 5" id="KW-0472">Membrane</keyword>
<feature type="transmembrane region" description="Helical" evidence="5">
    <location>
        <begin position="380"/>
        <end position="400"/>
    </location>
</feature>
<evidence type="ECO:0000259" key="6">
    <source>
        <dbReference type="PROSITE" id="PS50928"/>
    </source>
</evidence>
<feature type="transmembrane region" description="Helical" evidence="5">
    <location>
        <begin position="546"/>
        <end position="569"/>
    </location>
</feature>
<dbReference type="CDD" id="cd06261">
    <property type="entry name" value="TM_PBP2"/>
    <property type="match status" value="2"/>
</dbReference>